<evidence type="ECO:0000256" key="1">
    <source>
        <dbReference type="ARBA" id="ARBA00023015"/>
    </source>
</evidence>
<evidence type="ECO:0000313" key="7">
    <source>
        <dbReference type="Proteomes" id="UP000239772"/>
    </source>
</evidence>
<proteinExistence type="predicted"/>
<keyword evidence="2" id="KW-0238">DNA-binding</keyword>
<dbReference type="OrthoDB" id="667966at2"/>
<dbReference type="InterPro" id="IPR000595">
    <property type="entry name" value="cNMP-bd_dom"/>
</dbReference>
<dbReference type="PRINTS" id="PR00034">
    <property type="entry name" value="HTHCRP"/>
</dbReference>
<dbReference type="GO" id="GO:0003700">
    <property type="term" value="F:DNA-binding transcription factor activity"/>
    <property type="evidence" value="ECO:0007669"/>
    <property type="project" value="InterPro"/>
</dbReference>
<dbReference type="SUPFAM" id="SSF51206">
    <property type="entry name" value="cAMP-binding domain-like"/>
    <property type="match status" value="1"/>
</dbReference>
<feature type="domain" description="Cyclic nucleotide-binding" evidence="4">
    <location>
        <begin position="50"/>
        <end position="94"/>
    </location>
</feature>
<evidence type="ECO:0000256" key="3">
    <source>
        <dbReference type="ARBA" id="ARBA00023163"/>
    </source>
</evidence>
<dbReference type="PROSITE" id="PS50042">
    <property type="entry name" value="CNMP_BINDING_3"/>
    <property type="match status" value="1"/>
</dbReference>
<dbReference type="RefSeq" id="WP_106335054.1">
    <property type="nucleotide sequence ID" value="NZ_PVZS01000002.1"/>
</dbReference>
<keyword evidence="3" id="KW-0804">Transcription</keyword>
<dbReference type="GO" id="GO:0005829">
    <property type="term" value="C:cytosol"/>
    <property type="evidence" value="ECO:0007669"/>
    <property type="project" value="TreeGrafter"/>
</dbReference>
<dbReference type="InterPro" id="IPR012318">
    <property type="entry name" value="HTH_CRP"/>
</dbReference>
<dbReference type="AlphaFoldDB" id="A0A2T1HYI1"/>
<name>A0A2T1HYI1_9HYPH</name>
<sequence length="244" mass="27195">MSLDPRFSDEMRDRLPPKHDARWTLGISRRESMDEPVEKATRHLDLAARECVLDEGDEARSLYVILEGAVMLSKLLPDGRRQIIELLGPGDIFGLSTNRLSDVTAETVLPARIVVYDRHTAESSAALQRLVSERMKAQICALHDHAVLLGRKTAVERVATFLMRLVPNRGGAGCAGPLSERRPDQANVRVPLTRQEIADYLGLTLETVSRAFSQLKREGFLVYGRHDEVTIANVCRLCKCTGSH</sequence>
<protein>
    <submittedName>
        <fullName evidence="6">Transcriptional regulator</fullName>
    </submittedName>
</protein>
<gene>
    <name evidence="6" type="ORF">SLNSH_02420</name>
</gene>
<dbReference type="InterPro" id="IPR050397">
    <property type="entry name" value="Env_Response_Regulators"/>
</dbReference>
<dbReference type="InterPro" id="IPR036390">
    <property type="entry name" value="WH_DNA-bd_sf"/>
</dbReference>
<dbReference type="InterPro" id="IPR018490">
    <property type="entry name" value="cNMP-bd_dom_sf"/>
</dbReference>
<dbReference type="SMART" id="SM00100">
    <property type="entry name" value="cNMP"/>
    <property type="match status" value="1"/>
</dbReference>
<evidence type="ECO:0000256" key="2">
    <source>
        <dbReference type="ARBA" id="ARBA00023125"/>
    </source>
</evidence>
<keyword evidence="1" id="KW-0805">Transcription regulation</keyword>
<keyword evidence="7" id="KW-1185">Reference proteome</keyword>
<reference evidence="7" key="1">
    <citation type="submission" date="2018-03" db="EMBL/GenBank/DDBJ databases">
        <authorList>
            <person name="Sun L."/>
            <person name="Liu H."/>
            <person name="Chen W."/>
            <person name="Huang K."/>
            <person name="Liu W."/>
            <person name="Gao X."/>
        </authorList>
    </citation>
    <scope>NUCLEOTIDE SEQUENCE [LARGE SCALE GENOMIC DNA]</scope>
    <source>
        <strain evidence="7">SH9</strain>
    </source>
</reference>
<evidence type="ECO:0000313" key="6">
    <source>
        <dbReference type="EMBL" id="PSC06675.1"/>
    </source>
</evidence>
<accession>A0A2T1HYI1</accession>
<dbReference type="CDD" id="cd00092">
    <property type="entry name" value="HTH_CRP"/>
    <property type="match status" value="1"/>
</dbReference>
<comment type="caution">
    <text evidence="6">The sequence shown here is derived from an EMBL/GenBank/DDBJ whole genome shotgun (WGS) entry which is preliminary data.</text>
</comment>
<dbReference type="Gene3D" id="2.60.120.10">
    <property type="entry name" value="Jelly Rolls"/>
    <property type="match status" value="1"/>
</dbReference>
<dbReference type="PANTHER" id="PTHR24567:SF75">
    <property type="entry name" value="FUMARATE AND NITRATE REDUCTION REGULATORY PROTEIN"/>
    <property type="match status" value="1"/>
</dbReference>
<dbReference type="Proteomes" id="UP000239772">
    <property type="component" value="Unassembled WGS sequence"/>
</dbReference>
<organism evidence="6 7">
    <name type="scientific">Alsobacter soli</name>
    <dbReference type="NCBI Taxonomy" id="2109933"/>
    <lineage>
        <taxon>Bacteria</taxon>
        <taxon>Pseudomonadati</taxon>
        <taxon>Pseudomonadota</taxon>
        <taxon>Alphaproteobacteria</taxon>
        <taxon>Hyphomicrobiales</taxon>
        <taxon>Alsobacteraceae</taxon>
        <taxon>Alsobacter</taxon>
    </lineage>
</organism>
<dbReference type="Pfam" id="PF00027">
    <property type="entry name" value="cNMP_binding"/>
    <property type="match status" value="1"/>
</dbReference>
<dbReference type="Pfam" id="PF13545">
    <property type="entry name" value="HTH_Crp_2"/>
    <property type="match status" value="1"/>
</dbReference>
<dbReference type="SMART" id="SM00419">
    <property type="entry name" value="HTH_CRP"/>
    <property type="match status" value="1"/>
</dbReference>
<dbReference type="InterPro" id="IPR018335">
    <property type="entry name" value="Tscrpt_reg_HTH_Crp-type_CS"/>
</dbReference>
<dbReference type="EMBL" id="PVZS01000002">
    <property type="protein sequence ID" value="PSC06675.1"/>
    <property type="molecule type" value="Genomic_DNA"/>
</dbReference>
<dbReference type="InterPro" id="IPR036388">
    <property type="entry name" value="WH-like_DNA-bd_sf"/>
</dbReference>
<dbReference type="Gene3D" id="1.10.10.10">
    <property type="entry name" value="Winged helix-like DNA-binding domain superfamily/Winged helix DNA-binding domain"/>
    <property type="match status" value="1"/>
</dbReference>
<feature type="domain" description="HTH crp-type" evidence="5">
    <location>
        <begin position="152"/>
        <end position="235"/>
    </location>
</feature>
<evidence type="ECO:0000259" key="4">
    <source>
        <dbReference type="PROSITE" id="PS50042"/>
    </source>
</evidence>
<dbReference type="PANTHER" id="PTHR24567">
    <property type="entry name" value="CRP FAMILY TRANSCRIPTIONAL REGULATORY PROTEIN"/>
    <property type="match status" value="1"/>
</dbReference>
<dbReference type="CDD" id="cd00038">
    <property type="entry name" value="CAP_ED"/>
    <property type="match status" value="1"/>
</dbReference>
<dbReference type="InterPro" id="IPR014710">
    <property type="entry name" value="RmlC-like_jellyroll"/>
</dbReference>
<dbReference type="PROSITE" id="PS51063">
    <property type="entry name" value="HTH_CRP_2"/>
    <property type="match status" value="1"/>
</dbReference>
<evidence type="ECO:0000259" key="5">
    <source>
        <dbReference type="PROSITE" id="PS51063"/>
    </source>
</evidence>
<dbReference type="SUPFAM" id="SSF46785">
    <property type="entry name" value="Winged helix' DNA-binding domain"/>
    <property type="match status" value="1"/>
</dbReference>
<dbReference type="GO" id="GO:0003677">
    <property type="term" value="F:DNA binding"/>
    <property type="evidence" value="ECO:0007669"/>
    <property type="project" value="UniProtKB-KW"/>
</dbReference>
<dbReference type="PROSITE" id="PS00042">
    <property type="entry name" value="HTH_CRP_1"/>
    <property type="match status" value="1"/>
</dbReference>